<feature type="compositionally biased region" description="Low complexity" evidence="6">
    <location>
        <begin position="9"/>
        <end position="21"/>
    </location>
</feature>
<dbReference type="EMBL" id="JAVKGS010000001">
    <property type="protein sequence ID" value="MDR5691305.1"/>
    <property type="molecule type" value="Genomic_DNA"/>
</dbReference>
<sequence>MTSFKDDAATTQQDRATASDAGAPEPGGRLTLAGILETLAGGRLPIRFTAYDGSSAGPPDARFRLDLVSPRGTTYLATGRGDLGLARAYIAGDLEAHGVHPGDPYELLRALADDLVFTRPSPAMMAKLVRSVGVRHLRPIAPPPQEARPRWRRVAAGLRHSRARDAEAIHHHYDVSNTFYEWVLGPSMTYTCACYPRPDATLDEAQENKYRLVFDKLRLSPGDRLLDVGCGWGGMVRHAARRGVRAVGVTLSEQQAAWAARAIADEGLDDLAEVRFADYRDVAESGFDAVSSIGLLEHIGVRNYPSYFEFLRSRLRPGGMLLNHCITRPENRTDPAAHGFIDRYVFPDGELTGSGRIISAAQDAGFEVLHEENLRPHYAMTLRDWCANLVAHWDEAVAEVGLPTAKIWGLYMAGSRLAFEQGGIQLHQVLAVRPHDDGGVGDLPLRPWWTP</sequence>
<evidence type="ECO:0000256" key="3">
    <source>
        <dbReference type="ARBA" id="ARBA00022679"/>
    </source>
</evidence>
<dbReference type="PANTHER" id="PTHR43667:SF1">
    <property type="entry name" value="CYCLOPROPANE-FATTY-ACYL-PHOSPHOLIPID SYNTHASE"/>
    <property type="match status" value="1"/>
</dbReference>
<dbReference type="SMART" id="SM00828">
    <property type="entry name" value="PKS_MT"/>
    <property type="match status" value="1"/>
</dbReference>
<evidence type="ECO:0000259" key="7">
    <source>
        <dbReference type="SMART" id="SM00828"/>
    </source>
</evidence>
<dbReference type="InterPro" id="IPR029063">
    <property type="entry name" value="SAM-dependent_MTases_sf"/>
</dbReference>
<dbReference type="InterPro" id="IPR003333">
    <property type="entry name" value="CMAS"/>
</dbReference>
<comment type="similarity">
    <text evidence="1">Belongs to the CFA/CMAS family.</text>
</comment>
<dbReference type="Proteomes" id="UP001260072">
    <property type="component" value="Unassembled WGS sequence"/>
</dbReference>
<keyword evidence="2 8" id="KW-0489">Methyltransferase</keyword>
<protein>
    <submittedName>
        <fullName evidence="8">Class I SAM-dependent methyltransferase</fullName>
        <ecNumber evidence="8">2.1.1.-</ecNumber>
    </submittedName>
</protein>
<evidence type="ECO:0000256" key="5">
    <source>
        <dbReference type="ARBA" id="ARBA00023098"/>
    </source>
</evidence>
<dbReference type="GO" id="GO:0032259">
    <property type="term" value="P:methylation"/>
    <property type="evidence" value="ECO:0007669"/>
    <property type="project" value="UniProtKB-KW"/>
</dbReference>
<evidence type="ECO:0000256" key="4">
    <source>
        <dbReference type="ARBA" id="ARBA00022691"/>
    </source>
</evidence>
<dbReference type="CDD" id="cd02440">
    <property type="entry name" value="AdoMet_MTases"/>
    <property type="match status" value="1"/>
</dbReference>
<organism evidence="8 9">
    <name type="scientific">Agromyces indicus</name>
    <dbReference type="NCBI Taxonomy" id="758919"/>
    <lineage>
        <taxon>Bacteria</taxon>
        <taxon>Bacillati</taxon>
        <taxon>Actinomycetota</taxon>
        <taxon>Actinomycetes</taxon>
        <taxon>Micrococcales</taxon>
        <taxon>Microbacteriaceae</taxon>
        <taxon>Agromyces</taxon>
    </lineage>
</organism>
<dbReference type="SUPFAM" id="SSF53335">
    <property type="entry name" value="S-adenosyl-L-methionine-dependent methyltransferases"/>
    <property type="match status" value="1"/>
</dbReference>
<dbReference type="EC" id="2.1.1.-" evidence="8"/>
<evidence type="ECO:0000256" key="6">
    <source>
        <dbReference type="SAM" id="MobiDB-lite"/>
    </source>
</evidence>
<keyword evidence="5" id="KW-0443">Lipid metabolism</keyword>
<evidence type="ECO:0000256" key="1">
    <source>
        <dbReference type="ARBA" id="ARBA00010815"/>
    </source>
</evidence>
<dbReference type="Pfam" id="PF02353">
    <property type="entry name" value="CMAS"/>
    <property type="match status" value="1"/>
</dbReference>
<dbReference type="RefSeq" id="WP_310519930.1">
    <property type="nucleotide sequence ID" value="NZ_BAABBS010000003.1"/>
</dbReference>
<evidence type="ECO:0000256" key="2">
    <source>
        <dbReference type="ARBA" id="ARBA00022603"/>
    </source>
</evidence>
<reference evidence="9" key="1">
    <citation type="submission" date="2023-07" db="EMBL/GenBank/DDBJ databases">
        <title>Description of three actinobacteria isolated from air of manufacturing shop in a pharmaceutical factory.</title>
        <authorList>
            <person name="Zhang D.-F."/>
        </authorList>
    </citation>
    <scope>NUCLEOTIDE SEQUENCE [LARGE SCALE GENOMIC DNA]</scope>
    <source>
        <strain evidence="9">CCTCC AB 2011122</strain>
    </source>
</reference>
<dbReference type="GO" id="GO:0008168">
    <property type="term" value="F:methyltransferase activity"/>
    <property type="evidence" value="ECO:0007669"/>
    <property type="project" value="UniProtKB-KW"/>
</dbReference>
<feature type="region of interest" description="Disordered" evidence="6">
    <location>
        <begin position="1"/>
        <end position="26"/>
    </location>
</feature>
<dbReference type="PANTHER" id="PTHR43667">
    <property type="entry name" value="CYCLOPROPANE-FATTY-ACYL-PHOSPHOLIPID SYNTHASE"/>
    <property type="match status" value="1"/>
</dbReference>
<evidence type="ECO:0000313" key="8">
    <source>
        <dbReference type="EMBL" id="MDR5691305.1"/>
    </source>
</evidence>
<keyword evidence="3 8" id="KW-0808">Transferase</keyword>
<accession>A0ABU1FJ56</accession>
<keyword evidence="9" id="KW-1185">Reference proteome</keyword>
<dbReference type="PIRSF" id="PIRSF003085">
    <property type="entry name" value="CMAS"/>
    <property type="match status" value="1"/>
</dbReference>
<keyword evidence="4" id="KW-0949">S-adenosyl-L-methionine</keyword>
<proteinExistence type="inferred from homology"/>
<gene>
    <name evidence="8" type="ORF">RH861_04430</name>
</gene>
<dbReference type="InterPro" id="IPR050723">
    <property type="entry name" value="CFA/CMAS"/>
</dbReference>
<evidence type="ECO:0000313" key="9">
    <source>
        <dbReference type="Proteomes" id="UP001260072"/>
    </source>
</evidence>
<dbReference type="InterPro" id="IPR020803">
    <property type="entry name" value="MeTfrase_dom"/>
</dbReference>
<dbReference type="Gene3D" id="3.40.50.150">
    <property type="entry name" value="Vaccinia Virus protein VP39"/>
    <property type="match status" value="1"/>
</dbReference>
<name>A0ABU1FJ56_9MICO</name>
<feature type="domain" description="Polyketide synthase-like methyltransferase" evidence="7">
    <location>
        <begin position="179"/>
        <end position="434"/>
    </location>
</feature>
<comment type="caution">
    <text evidence="8">The sequence shown here is derived from an EMBL/GenBank/DDBJ whole genome shotgun (WGS) entry which is preliminary data.</text>
</comment>